<dbReference type="SUPFAM" id="SSF81383">
    <property type="entry name" value="F-box domain"/>
    <property type="match status" value="1"/>
</dbReference>
<reference evidence="3" key="1">
    <citation type="journal article" date="2015" name="Genome Announc.">
        <title>Draft genome sequence of the fungus Penicillium brasilianum MG11.</title>
        <authorList>
            <person name="Horn F."/>
            <person name="Linde J."/>
            <person name="Mattern D.J."/>
            <person name="Walther G."/>
            <person name="Guthke R."/>
            <person name="Brakhage A.A."/>
            <person name="Valiante V."/>
        </authorList>
    </citation>
    <scope>NUCLEOTIDE SEQUENCE [LARGE SCALE GENOMIC DNA]</scope>
    <source>
        <strain evidence="3">MG11</strain>
    </source>
</reference>
<sequence length="404" mass="46381">MDQGNGYEKALISSKEWAWATNPSNWYDQEVLRRIVASDGADDALALMDLPNLPKRLHVSHAPDTLISAPGTLSALPLEIVFKIIDHLNIKSAELFSQTCRMSRYLLQQHPSYKALVQFAMPLRYLYEKCGLADYNSFYDLGKELQYPKCRCCGHEGTKLYLPFGERICGNCSAYNPAFWCISIRDAMSIFCMSDRQIRKLPTIKAKELLWNRGNLLSPVQIDRDGLVSAKAAFLAAMDIWGNRETMCRYASAYDNDFDYNETFDRDMLVAAYWVLRNIQIKTPDDPTQLDGPSIFLPPQVSDITSIPFPWIPRGNTEAERRYMCRGCEWLSDKNGVSHTLLEYSGINPKLPHDRVKRILAGRREMIYTWKDLMIHVRGCAGAGILMRRYFVERDYEWGPPKRS</sequence>
<feature type="domain" description="F-box" evidence="1">
    <location>
        <begin position="70"/>
        <end position="116"/>
    </location>
</feature>
<dbReference type="Pfam" id="PF00646">
    <property type="entry name" value="F-box"/>
    <property type="match status" value="1"/>
</dbReference>
<dbReference type="InterPro" id="IPR036047">
    <property type="entry name" value="F-box-like_dom_sf"/>
</dbReference>
<dbReference type="STRING" id="104259.A0A0F7TKS8"/>
<dbReference type="AlphaFoldDB" id="A0A0F7TKS8"/>
<evidence type="ECO:0000313" key="2">
    <source>
        <dbReference type="EMBL" id="CEJ57383.1"/>
    </source>
</evidence>
<evidence type="ECO:0000313" key="3">
    <source>
        <dbReference type="Proteomes" id="UP000042958"/>
    </source>
</evidence>
<accession>A0A0F7TKS8</accession>
<dbReference type="OrthoDB" id="2687876at2759"/>
<keyword evidence="3" id="KW-1185">Reference proteome</keyword>
<dbReference type="InterPro" id="IPR001810">
    <property type="entry name" value="F-box_dom"/>
</dbReference>
<dbReference type="Proteomes" id="UP000042958">
    <property type="component" value="Unassembled WGS sequence"/>
</dbReference>
<evidence type="ECO:0000259" key="1">
    <source>
        <dbReference type="PROSITE" id="PS50181"/>
    </source>
</evidence>
<dbReference type="EMBL" id="CDHK01000005">
    <property type="protein sequence ID" value="CEJ57383.1"/>
    <property type="molecule type" value="Genomic_DNA"/>
</dbReference>
<gene>
    <name evidence="2" type="ORF">PMG11_06077</name>
</gene>
<dbReference type="PROSITE" id="PS50181">
    <property type="entry name" value="FBOX"/>
    <property type="match status" value="1"/>
</dbReference>
<protein>
    <recommendedName>
        <fullName evidence="1">F-box domain-containing protein</fullName>
    </recommendedName>
</protein>
<proteinExistence type="predicted"/>
<organism evidence="2 3">
    <name type="scientific">Penicillium brasilianum</name>
    <dbReference type="NCBI Taxonomy" id="104259"/>
    <lineage>
        <taxon>Eukaryota</taxon>
        <taxon>Fungi</taxon>
        <taxon>Dikarya</taxon>
        <taxon>Ascomycota</taxon>
        <taxon>Pezizomycotina</taxon>
        <taxon>Eurotiomycetes</taxon>
        <taxon>Eurotiomycetidae</taxon>
        <taxon>Eurotiales</taxon>
        <taxon>Aspergillaceae</taxon>
        <taxon>Penicillium</taxon>
    </lineage>
</organism>
<name>A0A0F7TKS8_PENBI</name>